<reference evidence="1 2" key="1">
    <citation type="submission" date="2020-04" db="EMBL/GenBank/DDBJ databases">
        <title>MicrobeNet Type strains.</title>
        <authorList>
            <person name="Nicholson A.C."/>
        </authorList>
    </citation>
    <scope>NUCLEOTIDE SEQUENCE [LARGE SCALE GENOMIC DNA]</scope>
    <source>
        <strain evidence="1 2">ATCC 23612</strain>
    </source>
</reference>
<dbReference type="RefSeq" id="WP_061079477.1">
    <property type="nucleotide sequence ID" value="NZ_JAAXPG010000001.1"/>
</dbReference>
<comment type="caution">
    <text evidence="1">The sequence shown here is derived from an EMBL/GenBank/DDBJ whole genome shotgun (WGS) entry which is preliminary data.</text>
</comment>
<evidence type="ECO:0000313" key="2">
    <source>
        <dbReference type="Proteomes" id="UP000553209"/>
    </source>
</evidence>
<evidence type="ECO:0000313" key="1">
    <source>
        <dbReference type="EMBL" id="NKY96389.1"/>
    </source>
</evidence>
<name>A0A7X6M8H6_9ACTN</name>
<keyword evidence="2" id="KW-1185">Reference proteome</keyword>
<gene>
    <name evidence="1" type="ORF">HGB44_01680</name>
</gene>
<dbReference type="EMBL" id="JAAXPG010000001">
    <property type="protein sequence ID" value="NKY96389.1"/>
    <property type="molecule type" value="Genomic_DNA"/>
</dbReference>
<accession>A0A7X6M8H6</accession>
<organism evidence="1 2">
    <name type="scientific">Nocardiopsis alborubida</name>
    <dbReference type="NCBI Taxonomy" id="146802"/>
    <lineage>
        <taxon>Bacteria</taxon>
        <taxon>Bacillati</taxon>
        <taxon>Actinomycetota</taxon>
        <taxon>Actinomycetes</taxon>
        <taxon>Streptosporangiales</taxon>
        <taxon>Nocardiopsidaceae</taxon>
        <taxon>Nocardiopsis</taxon>
    </lineage>
</organism>
<protein>
    <submittedName>
        <fullName evidence="1">Uncharacterized protein</fullName>
    </submittedName>
</protein>
<dbReference type="Proteomes" id="UP000553209">
    <property type="component" value="Unassembled WGS sequence"/>
</dbReference>
<sequence length="77" mass="9051">MAWDRSQDAAQYEAARLLEQLHERWWVLWGPASRRFFAFHLGPHQVTPLRAVTPQLLDAAIRATERELRSLRSLRSL</sequence>
<dbReference type="AlphaFoldDB" id="A0A7X6M8H6"/>
<proteinExistence type="predicted"/>